<gene>
    <name evidence="1" type="ORF">TorRG33x02_127530</name>
</gene>
<dbReference type="PANTHER" id="PTHR33103:SF19">
    <property type="entry name" value="OS09G0544700 PROTEIN"/>
    <property type="match status" value="1"/>
</dbReference>
<keyword evidence="2" id="KW-1185">Reference proteome</keyword>
<sequence>MTTESDTETKPSMKLKLLVDTKGKRVLFAEVGKDVVDFLLSLMSLPIGTVTRLLSSNDMVGSLGSLYESFDNLSNTYMRPNVDKDTVLKPKSPIFDGAATLFSLPSSNSDSVYICCNCKMYVTYNPKDICSLCRLTMSTYIPFVTSEASSKVGSTTDRIGYVREVVTYMVMDNLEVKPMSTISSISLLNKFNIKDTGVLEEKDVSMGMAEVSCEILGTDLLSNFHDSISRFYDTC</sequence>
<dbReference type="Proteomes" id="UP000237000">
    <property type="component" value="Unassembled WGS sequence"/>
</dbReference>
<name>A0A2P5F105_TREOI</name>
<dbReference type="InterPro" id="IPR007750">
    <property type="entry name" value="DUF674"/>
</dbReference>
<dbReference type="STRING" id="63057.A0A2P5F105"/>
<dbReference type="Pfam" id="PF05056">
    <property type="entry name" value="DUF674"/>
    <property type="match status" value="1"/>
</dbReference>
<dbReference type="InParanoid" id="A0A2P5F105"/>
<organism evidence="1 2">
    <name type="scientific">Trema orientale</name>
    <name type="common">Charcoal tree</name>
    <name type="synonym">Celtis orientalis</name>
    <dbReference type="NCBI Taxonomy" id="63057"/>
    <lineage>
        <taxon>Eukaryota</taxon>
        <taxon>Viridiplantae</taxon>
        <taxon>Streptophyta</taxon>
        <taxon>Embryophyta</taxon>
        <taxon>Tracheophyta</taxon>
        <taxon>Spermatophyta</taxon>
        <taxon>Magnoliopsida</taxon>
        <taxon>eudicotyledons</taxon>
        <taxon>Gunneridae</taxon>
        <taxon>Pentapetalae</taxon>
        <taxon>rosids</taxon>
        <taxon>fabids</taxon>
        <taxon>Rosales</taxon>
        <taxon>Cannabaceae</taxon>
        <taxon>Trema</taxon>
    </lineage>
</organism>
<dbReference type="PANTHER" id="PTHR33103">
    <property type="entry name" value="OS01G0153900 PROTEIN"/>
    <property type="match status" value="1"/>
</dbReference>
<comment type="caution">
    <text evidence="1">The sequence shown here is derived from an EMBL/GenBank/DDBJ whole genome shotgun (WGS) entry which is preliminary data.</text>
</comment>
<protein>
    <recommendedName>
        <fullName evidence="3">DUF674 domain-containing protein</fullName>
    </recommendedName>
</protein>
<dbReference type="AlphaFoldDB" id="A0A2P5F105"/>
<evidence type="ECO:0000313" key="2">
    <source>
        <dbReference type="Proteomes" id="UP000237000"/>
    </source>
</evidence>
<evidence type="ECO:0000313" key="1">
    <source>
        <dbReference type="EMBL" id="PON91470.1"/>
    </source>
</evidence>
<proteinExistence type="predicted"/>
<dbReference type="OrthoDB" id="2014278at2759"/>
<reference evidence="2" key="1">
    <citation type="submission" date="2016-06" db="EMBL/GenBank/DDBJ databases">
        <title>Parallel loss of symbiosis genes in relatives of nitrogen-fixing non-legume Parasponia.</title>
        <authorList>
            <person name="Van Velzen R."/>
            <person name="Holmer R."/>
            <person name="Bu F."/>
            <person name="Rutten L."/>
            <person name="Van Zeijl A."/>
            <person name="Liu W."/>
            <person name="Santuari L."/>
            <person name="Cao Q."/>
            <person name="Sharma T."/>
            <person name="Shen D."/>
            <person name="Roswanjaya Y."/>
            <person name="Wardhani T."/>
            <person name="Kalhor M.S."/>
            <person name="Jansen J."/>
            <person name="Van den Hoogen J."/>
            <person name="Gungor B."/>
            <person name="Hartog M."/>
            <person name="Hontelez J."/>
            <person name="Verver J."/>
            <person name="Yang W.-C."/>
            <person name="Schijlen E."/>
            <person name="Repin R."/>
            <person name="Schilthuizen M."/>
            <person name="Schranz E."/>
            <person name="Heidstra R."/>
            <person name="Miyata K."/>
            <person name="Fedorova E."/>
            <person name="Kohlen W."/>
            <person name="Bisseling T."/>
            <person name="Smit S."/>
            <person name="Geurts R."/>
        </authorList>
    </citation>
    <scope>NUCLEOTIDE SEQUENCE [LARGE SCALE GENOMIC DNA]</scope>
    <source>
        <strain evidence="2">cv. RG33-2</strain>
    </source>
</reference>
<accession>A0A2P5F105</accession>
<evidence type="ECO:0008006" key="3">
    <source>
        <dbReference type="Google" id="ProtNLM"/>
    </source>
</evidence>
<dbReference type="EMBL" id="JXTC01000074">
    <property type="protein sequence ID" value="PON91470.1"/>
    <property type="molecule type" value="Genomic_DNA"/>
</dbReference>